<proteinExistence type="inferred from homology"/>
<name>A0A2A2JHA5_9BILA</name>
<evidence type="ECO:0000256" key="8">
    <source>
        <dbReference type="ARBA" id="ARBA00022982"/>
    </source>
</evidence>
<keyword evidence="8" id="KW-0249">Electron transport</keyword>
<dbReference type="Pfam" id="PF04716">
    <property type="entry name" value="ETC_C1_NDUFA5"/>
    <property type="match status" value="1"/>
</dbReference>
<evidence type="ECO:0000313" key="12">
    <source>
        <dbReference type="Proteomes" id="UP000218231"/>
    </source>
</evidence>
<comment type="caution">
    <text evidence="11">The sequence shown here is derived from an EMBL/GenBank/DDBJ whole genome shotgun (WGS) entry which is preliminary data.</text>
</comment>
<evidence type="ECO:0000256" key="9">
    <source>
        <dbReference type="ARBA" id="ARBA00023128"/>
    </source>
</evidence>
<organism evidence="11 12">
    <name type="scientific">Diploscapter pachys</name>
    <dbReference type="NCBI Taxonomy" id="2018661"/>
    <lineage>
        <taxon>Eukaryota</taxon>
        <taxon>Metazoa</taxon>
        <taxon>Ecdysozoa</taxon>
        <taxon>Nematoda</taxon>
        <taxon>Chromadorea</taxon>
        <taxon>Rhabditida</taxon>
        <taxon>Rhabditina</taxon>
        <taxon>Rhabditomorpha</taxon>
        <taxon>Rhabditoidea</taxon>
        <taxon>Rhabditidae</taxon>
        <taxon>Diploscapter</taxon>
    </lineage>
</organism>
<keyword evidence="6" id="KW-0679">Respiratory chain</keyword>
<evidence type="ECO:0000256" key="7">
    <source>
        <dbReference type="ARBA" id="ARBA00022792"/>
    </source>
</evidence>
<keyword evidence="10" id="KW-0472">Membrane</keyword>
<keyword evidence="7" id="KW-0999">Mitochondrion inner membrane</keyword>
<dbReference type="PANTHER" id="PTHR12653">
    <property type="entry name" value="NADH-UBIQUINONE OXIDOREDUCTASE 13 KD-B SUBUNIT"/>
    <property type="match status" value="1"/>
</dbReference>
<keyword evidence="9" id="KW-0496">Mitochondrion</keyword>
<gene>
    <name evidence="11" type="ORF">WR25_27273</name>
</gene>
<evidence type="ECO:0000256" key="3">
    <source>
        <dbReference type="ARBA" id="ARBA00010261"/>
    </source>
</evidence>
<dbReference type="GO" id="GO:0022904">
    <property type="term" value="P:respiratory electron transport chain"/>
    <property type="evidence" value="ECO:0007669"/>
    <property type="project" value="InterPro"/>
</dbReference>
<evidence type="ECO:0000256" key="6">
    <source>
        <dbReference type="ARBA" id="ARBA00022660"/>
    </source>
</evidence>
<comment type="subcellular location">
    <subcellularLocation>
        <location evidence="2">Mitochondrion inner membrane</location>
        <topology evidence="2">Peripheral membrane protein</topology>
        <orientation evidence="2">Matrix side</orientation>
    </subcellularLocation>
</comment>
<evidence type="ECO:0008006" key="13">
    <source>
        <dbReference type="Google" id="ProtNLM"/>
    </source>
</evidence>
<dbReference type="InterPro" id="IPR006806">
    <property type="entry name" value="NDUFA5"/>
</dbReference>
<sequence>MSSRLLQVAGRSLSLSSKRPMHQNPFINRYKDKMAQVDPKHFKQTTGLTGLWVDETPHHSLKVAYGRILRVLEQMPQDVVYRRFTEQIVKQRLALVNSEPDIQKLEEKIGMGQIEEVVEQAEYELETAINMLEHKVWEPLVGPAPKGQWDWPI</sequence>
<dbReference type="EMBL" id="LIAE01010434">
    <property type="protein sequence ID" value="PAV61113.1"/>
    <property type="molecule type" value="Genomic_DNA"/>
</dbReference>
<dbReference type="GO" id="GO:0005743">
    <property type="term" value="C:mitochondrial inner membrane"/>
    <property type="evidence" value="ECO:0007669"/>
    <property type="project" value="UniProtKB-SubCell"/>
</dbReference>
<keyword evidence="5" id="KW-0813">Transport</keyword>
<evidence type="ECO:0000256" key="1">
    <source>
        <dbReference type="ARBA" id="ARBA00003195"/>
    </source>
</evidence>
<comment type="similarity">
    <text evidence="3">Belongs to the complex I NDUFA5 subunit family.</text>
</comment>
<protein>
    <recommendedName>
        <fullName evidence="13">NADH dehydrogenase [ubiquinone] 1 alpha subcomplex subunit 5</fullName>
    </recommendedName>
</protein>
<dbReference type="OrthoDB" id="286811at2759"/>
<evidence type="ECO:0000256" key="2">
    <source>
        <dbReference type="ARBA" id="ARBA00004443"/>
    </source>
</evidence>
<evidence type="ECO:0000313" key="11">
    <source>
        <dbReference type="EMBL" id="PAV61113.1"/>
    </source>
</evidence>
<reference evidence="11 12" key="1">
    <citation type="journal article" date="2017" name="Curr. Biol.">
        <title>Genome architecture and evolution of a unichromosomal asexual nematode.</title>
        <authorList>
            <person name="Fradin H."/>
            <person name="Zegar C."/>
            <person name="Gutwein M."/>
            <person name="Lucas J."/>
            <person name="Kovtun M."/>
            <person name="Corcoran D."/>
            <person name="Baugh L.R."/>
            <person name="Kiontke K."/>
            <person name="Gunsalus K."/>
            <person name="Fitch D.H."/>
            <person name="Piano F."/>
        </authorList>
    </citation>
    <scope>NUCLEOTIDE SEQUENCE [LARGE SCALE GENOMIC DNA]</scope>
    <source>
        <strain evidence="11">PF1309</strain>
    </source>
</reference>
<evidence type="ECO:0000256" key="5">
    <source>
        <dbReference type="ARBA" id="ARBA00022448"/>
    </source>
</evidence>
<evidence type="ECO:0000256" key="10">
    <source>
        <dbReference type="ARBA" id="ARBA00023136"/>
    </source>
</evidence>
<evidence type="ECO:0000256" key="4">
    <source>
        <dbReference type="ARBA" id="ARBA00011533"/>
    </source>
</evidence>
<dbReference type="STRING" id="2018661.A0A2A2JHA5"/>
<dbReference type="Proteomes" id="UP000218231">
    <property type="component" value="Unassembled WGS sequence"/>
</dbReference>
<dbReference type="AlphaFoldDB" id="A0A2A2JHA5"/>
<keyword evidence="12" id="KW-1185">Reference proteome</keyword>
<accession>A0A2A2JHA5</accession>
<dbReference type="PANTHER" id="PTHR12653:SF0">
    <property type="entry name" value="NADH DEHYDROGENASE [UBIQUINONE] 1 ALPHA SUBCOMPLEX SUBUNIT 5"/>
    <property type="match status" value="1"/>
</dbReference>
<comment type="function">
    <text evidence="1">Accessory subunit of the mitochondrial membrane respiratory chain NADH dehydrogenase (Complex I), that is believed not to be involved in catalysis. Complex I functions in the transfer of electrons from NADH to the respiratory chain. The immediate electron acceptor for the enzyme is believed to be ubiquinone.</text>
</comment>
<comment type="subunit">
    <text evidence="4">Complex I is composed of 45 different subunits.</text>
</comment>